<keyword evidence="2" id="KW-1185">Reference proteome</keyword>
<reference evidence="1 2" key="1">
    <citation type="submission" date="2019-12" db="EMBL/GenBank/DDBJ databases">
        <authorList>
            <person name="Kim Y.S."/>
        </authorList>
    </citation>
    <scope>NUCLEOTIDE SEQUENCE [LARGE SCALE GENOMIC DNA]</scope>
    <source>
        <strain evidence="1 2">GA093</strain>
    </source>
</reference>
<organism evidence="1 2">
    <name type="scientific">Flavobacterium hydrocarbonoxydans</name>
    <dbReference type="NCBI Taxonomy" id="2683249"/>
    <lineage>
        <taxon>Bacteria</taxon>
        <taxon>Pseudomonadati</taxon>
        <taxon>Bacteroidota</taxon>
        <taxon>Flavobacteriia</taxon>
        <taxon>Flavobacteriales</taxon>
        <taxon>Flavobacteriaceae</taxon>
        <taxon>Flavobacterium</taxon>
    </lineage>
</organism>
<dbReference type="AlphaFoldDB" id="A0A6I4NXD2"/>
<evidence type="ECO:0000313" key="1">
    <source>
        <dbReference type="EMBL" id="MWB96399.1"/>
    </source>
</evidence>
<dbReference type="EMBL" id="WSTB01000013">
    <property type="protein sequence ID" value="MWB96399.1"/>
    <property type="molecule type" value="Genomic_DNA"/>
</dbReference>
<gene>
    <name evidence="1" type="ORF">GON26_18705</name>
</gene>
<evidence type="ECO:0000313" key="2">
    <source>
        <dbReference type="Proteomes" id="UP000471501"/>
    </source>
</evidence>
<accession>A0A6I4NXD2</accession>
<dbReference type="RefSeq" id="WP_160376297.1">
    <property type="nucleotide sequence ID" value="NZ_WSTB01000013.1"/>
</dbReference>
<comment type="caution">
    <text evidence="1">The sequence shown here is derived from an EMBL/GenBank/DDBJ whole genome shotgun (WGS) entry which is preliminary data.</text>
</comment>
<name>A0A6I4NXD2_9FLAO</name>
<dbReference type="SUPFAM" id="SSF74653">
    <property type="entry name" value="TolA/TonB C-terminal domain"/>
    <property type="match status" value="1"/>
</dbReference>
<dbReference type="Gene3D" id="3.30.1150.10">
    <property type="match status" value="1"/>
</dbReference>
<dbReference type="Proteomes" id="UP000471501">
    <property type="component" value="Unassembled WGS sequence"/>
</dbReference>
<sequence length="150" mass="17442">MKKFLILIFICTAQIIFSQQKKVREKSDDLRDNLKNHKEEEIIFDENHIYNTAGLEILPAFPGGIVKFHQFISKNYKKPHKQPALQGKIFASFVIEKDGTLTNMKNLYDIGFGTGDELLRVLKLSPKWKPGKQNNKEIRTLYSIVFYLPK</sequence>
<protein>
    <recommendedName>
        <fullName evidence="3">TonB C-terminal domain-containing protein</fullName>
    </recommendedName>
</protein>
<evidence type="ECO:0008006" key="3">
    <source>
        <dbReference type="Google" id="ProtNLM"/>
    </source>
</evidence>
<proteinExistence type="predicted"/>